<dbReference type="RefSeq" id="XP_033585679.1">
    <property type="nucleotide sequence ID" value="XM_033738449.1"/>
</dbReference>
<sequence>MATGQDGVRRRMKMVGEEEDGIKQSPRSLQHGQQWPMRNASAALHVGSIEGLLSLRARLASYQAKGRGDGGRGRGRARRGWKMEIFRHPSPPNALDAAPTSHHILQQRLHRHCLHRQPCPRASSSSTVVMPSEPGDSKLQRWSEHWYQYTTPSYESAAHTEISTQRRHPRRGQNPRRAHYACRAATLNEA</sequence>
<name>A0A6A6PGK7_9PEZI</name>
<reference evidence="2" key="1">
    <citation type="journal article" date="2020" name="Stud. Mycol.">
        <title>101 Dothideomycetes genomes: a test case for predicting lifestyles and emergence of pathogens.</title>
        <authorList>
            <person name="Haridas S."/>
            <person name="Albert R."/>
            <person name="Binder M."/>
            <person name="Bloem J."/>
            <person name="Labutti K."/>
            <person name="Salamov A."/>
            <person name="Andreopoulos B."/>
            <person name="Baker S."/>
            <person name="Barry K."/>
            <person name="Bills G."/>
            <person name="Bluhm B."/>
            <person name="Cannon C."/>
            <person name="Castanera R."/>
            <person name="Culley D."/>
            <person name="Daum C."/>
            <person name="Ezra D."/>
            <person name="Gonzalez J."/>
            <person name="Henrissat B."/>
            <person name="Kuo A."/>
            <person name="Liang C."/>
            <person name="Lipzen A."/>
            <person name="Lutzoni F."/>
            <person name="Magnuson J."/>
            <person name="Mondo S."/>
            <person name="Nolan M."/>
            <person name="Ohm R."/>
            <person name="Pangilinan J."/>
            <person name="Park H.-J."/>
            <person name="Ramirez L."/>
            <person name="Alfaro M."/>
            <person name="Sun H."/>
            <person name="Tritt A."/>
            <person name="Yoshinaga Y."/>
            <person name="Zwiers L.-H."/>
            <person name="Turgeon B."/>
            <person name="Goodwin S."/>
            <person name="Spatafora J."/>
            <person name="Crous P."/>
            <person name="Grigoriev I."/>
        </authorList>
    </citation>
    <scope>NUCLEOTIDE SEQUENCE</scope>
    <source>
        <strain evidence="2">CBS 113389</strain>
    </source>
</reference>
<feature type="region of interest" description="Disordered" evidence="1">
    <location>
        <begin position="157"/>
        <end position="178"/>
    </location>
</feature>
<feature type="region of interest" description="Disordered" evidence="1">
    <location>
        <begin position="1"/>
        <end position="33"/>
    </location>
</feature>
<feature type="compositionally biased region" description="Basic residues" evidence="1">
    <location>
        <begin position="165"/>
        <end position="178"/>
    </location>
</feature>
<evidence type="ECO:0000313" key="3">
    <source>
        <dbReference type="Proteomes" id="UP000799767"/>
    </source>
</evidence>
<keyword evidence="3" id="KW-1185">Reference proteome</keyword>
<evidence type="ECO:0000313" key="2">
    <source>
        <dbReference type="EMBL" id="KAF2479109.1"/>
    </source>
</evidence>
<gene>
    <name evidence="2" type="ORF">BDY17DRAFT_49854</name>
</gene>
<dbReference type="EMBL" id="MU001642">
    <property type="protein sequence ID" value="KAF2479109.1"/>
    <property type="molecule type" value="Genomic_DNA"/>
</dbReference>
<dbReference type="Proteomes" id="UP000799767">
    <property type="component" value="Unassembled WGS sequence"/>
</dbReference>
<protein>
    <submittedName>
        <fullName evidence="2">Uncharacterized protein</fullName>
    </submittedName>
</protein>
<proteinExistence type="predicted"/>
<accession>A0A6A6PGK7</accession>
<dbReference type="GeneID" id="54479451"/>
<evidence type="ECO:0000256" key="1">
    <source>
        <dbReference type="SAM" id="MobiDB-lite"/>
    </source>
</evidence>
<dbReference type="AlphaFoldDB" id="A0A6A6PGK7"/>
<organism evidence="2 3">
    <name type="scientific">Neohortaea acidophila</name>
    <dbReference type="NCBI Taxonomy" id="245834"/>
    <lineage>
        <taxon>Eukaryota</taxon>
        <taxon>Fungi</taxon>
        <taxon>Dikarya</taxon>
        <taxon>Ascomycota</taxon>
        <taxon>Pezizomycotina</taxon>
        <taxon>Dothideomycetes</taxon>
        <taxon>Dothideomycetidae</taxon>
        <taxon>Mycosphaerellales</taxon>
        <taxon>Teratosphaeriaceae</taxon>
        <taxon>Neohortaea</taxon>
    </lineage>
</organism>